<evidence type="ECO:0000313" key="3">
    <source>
        <dbReference type="EMBL" id="KAA6184100.1"/>
    </source>
</evidence>
<evidence type="ECO:0000259" key="2">
    <source>
        <dbReference type="Pfam" id="PF13488"/>
    </source>
</evidence>
<dbReference type="EMBL" id="VWXX01000024">
    <property type="protein sequence ID" value="KAA6184100.1"/>
    <property type="molecule type" value="Genomic_DNA"/>
</dbReference>
<dbReference type="AlphaFoldDB" id="A0A5M8FJF3"/>
<organism evidence="3 4">
    <name type="scientific">Thiohalocapsa marina</name>
    <dbReference type="NCBI Taxonomy" id="424902"/>
    <lineage>
        <taxon>Bacteria</taxon>
        <taxon>Pseudomonadati</taxon>
        <taxon>Pseudomonadota</taxon>
        <taxon>Gammaproteobacteria</taxon>
        <taxon>Chromatiales</taxon>
        <taxon>Chromatiaceae</taxon>
        <taxon>Thiohalocapsa</taxon>
    </lineage>
</organism>
<dbReference type="Proteomes" id="UP000322981">
    <property type="component" value="Unassembled WGS sequence"/>
</dbReference>
<feature type="domain" description="Glycine zipper" evidence="2">
    <location>
        <begin position="55"/>
        <end position="101"/>
    </location>
</feature>
<evidence type="ECO:0000313" key="4">
    <source>
        <dbReference type="Proteomes" id="UP000322981"/>
    </source>
</evidence>
<keyword evidence="4" id="KW-1185">Reference proteome</keyword>
<sequence length="193" mass="19566">MVSTCSRARCDLEVIKVEDMTVAKFKTLALTVLITIGLAGCVTTGDSKQATGTAVGATAGAALGALIADNSGQNAWVGALIGGMAGGLIGNAIGAALDEQERKAMAAATKRALEAEPNKKVAWKAPAKPAKTTTSGSTTKAEPTTGYVVAGEVFTNASGQQCRNVDQVANKDGQRYQGQVTACKTSSGWSEAV</sequence>
<comment type="caution">
    <text evidence="3">The sequence shown here is derived from an EMBL/GenBank/DDBJ whole genome shotgun (WGS) entry which is preliminary data.</text>
</comment>
<evidence type="ECO:0000256" key="1">
    <source>
        <dbReference type="SAM" id="MobiDB-lite"/>
    </source>
</evidence>
<accession>A0A5M8FJF3</accession>
<feature type="compositionally biased region" description="Low complexity" evidence="1">
    <location>
        <begin position="123"/>
        <end position="142"/>
    </location>
</feature>
<dbReference type="InterPro" id="IPR039567">
    <property type="entry name" value="Gly-zipper"/>
</dbReference>
<protein>
    <submittedName>
        <fullName evidence="3">Glycine zipper 2TM domain-containing protein</fullName>
    </submittedName>
</protein>
<reference evidence="3 4" key="1">
    <citation type="submission" date="2019-09" db="EMBL/GenBank/DDBJ databases">
        <title>Whole-genome sequence of the purple sulfur bacterium Thiohalocapsa marina DSM 19078.</title>
        <authorList>
            <person name="Kyndt J.A."/>
            <person name="Meyer T.E."/>
        </authorList>
    </citation>
    <scope>NUCLEOTIDE SEQUENCE [LARGE SCALE GENOMIC DNA]</scope>
    <source>
        <strain evidence="3 4">DSM 19078</strain>
    </source>
</reference>
<proteinExistence type="predicted"/>
<dbReference type="Pfam" id="PF13488">
    <property type="entry name" value="Gly-zipper_Omp"/>
    <property type="match status" value="1"/>
</dbReference>
<feature type="region of interest" description="Disordered" evidence="1">
    <location>
        <begin position="117"/>
        <end position="142"/>
    </location>
</feature>
<gene>
    <name evidence="3" type="ORF">F2Q65_13590</name>
</gene>
<name>A0A5M8FJF3_9GAMM</name>